<dbReference type="Proteomes" id="UP000307999">
    <property type="component" value="Unassembled WGS sequence"/>
</dbReference>
<accession>A0A4U1B688</accession>
<keyword evidence="3" id="KW-1185">Reference proteome</keyword>
<comment type="caution">
    <text evidence="2">The sequence shown here is derived from an EMBL/GenBank/DDBJ whole genome shotgun (WGS) entry which is preliminary data.</text>
</comment>
<proteinExistence type="predicted"/>
<evidence type="ECO:0000313" key="3">
    <source>
        <dbReference type="Proteomes" id="UP000307999"/>
    </source>
</evidence>
<name>A0A4U1B688_9GAMM</name>
<gene>
    <name evidence="2" type="ORF">E8M12_06690</name>
</gene>
<feature type="signal peptide" evidence="1">
    <location>
        <begin position="1"/>
        <end position="27"/>
    </location>
</feature>
<dbReference type="EMBL" id="SWDB01000011">
    <property type="protein sequence ID" value="TKB45928.1"/>
    <property type="molecule type" value="Genomic_DNA"/>
</dbReference>
<reference evidence="2 3" key="1">
    <citation type="submission" date="2019-04" db="EMBL/GenBank/DDBJ databases">
        <title>Thalassotalea guangxiensis sp. nov., isolated from sediment of the coastal wetland.</title>
        <authorList>
            <person name="Zheng S."/>
            <person name="Zhang D."/>
        </authorList>
    </citation>
    <scope>NUCLEOTIDE SEQUENCE [LARGE SCALE GENOMIC DNA]</scope>
    <source>
        <strain evidence="2 3">ZS-4</strain>
    </source>
</reference>
<sequence length="232" mass="25982">MFKTQNSLFRLMEILITGSLLSLSVSANTDAHQQHNLMGIHGMVLLTDSEQNLYANHLPLYRAPHNHQIVYLIGIPEKIKPNVTSMLANDQMITLVPEPFDLTRMITGESFAVNADIYQGHFERGGNKLLSTTLTLSKQVLNHPIDANRSESGMTIYVTPINERESLYVHKMDHQPGFDALGFMTDKNLTNSSGESTIECEAPKDIEHQTILLALKNCGLNAPDYLETQDFQ</sequence>
<dbReference type="RefSeq" id="WP_136735323.1">
    <property type="nucleotide sequence ID" value="NZ_SWDB01000011.1"/>
</dbReference>
<feature type="chain" id="PRO_5020204240" evidence="1">
    <location>
        <begin position="28"/>
        <end position="232"/>
    </location>
</feature>
<dbReference type="OrthoDB" id="5770735at2"/>
<evidence type="ECO:0000313" key="2">
    <source>
        <dbReference type="EMBL" id="TKB45928.1"/>
    </source>
</evidence>
<dbReference type="AlphaFoldDB" id="A0A4U1B688"/>
<evidence type="ECO:0000256" key="1">
    <source>
        <dbReference type="SAM" id="SignalP"/>
    </source>
</evidence>
<keyword evidence="1" id="KW-0732">Signal</keyword>
<organism evidence="2 3">
    <name type="scientific">Thalassotalea mangrovi</name>
    <dbReference type="NCBI Taxonomy" id="2572245"/>
    <lineage>
        <taxon>Bacteria</taxon>
        <taxon>Pseudomonadati</taxon>
        <taxon>Pseudomonadota</taxon>
        <taxon>Gammaproteobacteria</taxon>
        <taxon>Alteromonadales</taxon>
        <taxon>Colwelliaceae</taxon>
        <taxon>Thalassotalea</taxon>
    </lineage>
</organism>
<protein>
    <submittedName>
        <fullName evidence="2">Uncharacterized protein</fullName>
    </submittedName>
</protein>